<dbReference type="EMBL" id="JAUIZM010000010">
    <property type="protein sequence ID" value="KAK1360707.1"/>
    <property type="molecule type" value="Genomic_DNA"/>
</dbReference>
<dbReference type="GO" id="GO:0072583">
    <property type="term" value="P:clathrin-dependent endocytosis"/>
    <property type="evidence" value="ECO:0007669"/>
    <property type="project" value="TreeGrafter"/>
</dbReference>
<sequence>MPANHQQLIGVSYQHLLSANLRTQSAVESSLKSSDHPTFPKENHLFSAEASSLTFDDKKHFNMSYHETSSGSQDGSNGTIQVAQFHPEPGFTIFVDDSSPRESKSDEPDTSVTSDICRKLDFSERKPEDIDTKKAMQHSDTQRPSRREVNTKTGFQQDGSISSNKLLNAEVISPRPHLAKKRLPPHVAENNIDFTKRSTVSNSEAPKVIAYEHATGDGSLSFFSEDLDVNSAAAISVAALKDAIQKAQEIIQIAKKLMERKKGGLQSDLNQVVKDGLRVKVIKQNPIAREENRTDDINAKDTCENVDSLLNVFSWRWKSVSRRGQDDLYFRTSTLGKVTNAQNHATNDKHEPALSTILNIGNNRTVSPDLQVVMHKRENGVGERNVTRETQEVFVKKEGPNKNAHEQGFIKKNVHAVVMDNELEESAGKVAKDVEIENPLVSQEDGDCEKIEMEYKQKIEDEMKFESLVLKDSDYEKVTCKTQKQDHNKQKVNFQQHSEKTKANMKEEPPRTICDEVMEERYEDAFEWVQNEDESKDSLGNESNVNEKKDTYMTEVIWSERRLAEVNNLTIEEKTTTNFHGRKKCEEKYGKCELKGSENCFGSCHNNEKMENEKVTCKTQKQDHNKQKVNFQQHSEKTKANMKEEPPRTICDEVMEERYEDAFEWVQNEDESKDSLGNESNVNEKKDTYMTEVIWSERRLAEVNNLTIEEKTTTNFHGRKKCEEKYGKCELKGSENCFGSCHNNEKMENIQTGPRKLEALQQADYVSTVDIERDPLSHDATTNIIETQGACQPFMFDESSKAKPQVNDKSGSVDKATKEFCDFREGEEEEAKVISKRHNILFETVRLVEGDTEESEYTKMTNLFEVNSSEGNIPGFGLTDSDLKNKEAKKRNKDFETNINPDNGAQKSVTVSIEKPPVFKEDEIFRDDKAVKSSPDVSNVEGRHVAILKNFEASPGPISSSEIEKVVQADEEMRGRHSTQMNGDSFRKTIEEEEGNTKADTEMETEMVVDVNVDNPKEEFALKETETAKAVSKGVAENEYKRKICEESKREIQREKNRIAVETAIKEARDRAFAGARERAERAERAAVERATAEVQQRMMAEVRGKLEKATIAAKPPAEKALVDAKIRLERAAVERAAAEARARALEKALSQKTTRNTSMEDLRKSDETYIESAQRSKARLEREERIMERSAKALAEKNMRDLLAQKEEAEKNRLAESLDAEIRRWSTGKEGNLRALLSTLQYILAPGSGWQPISLTDIIISNAVKKAYRKATLHVHPDKLQQRGASMREKYICEKVFDLLKAAWNRFSSEER</sequence>
<feature type="region of interest" description="Disordered" evidence="2">
    <location>
        <begin position="618"/>
        <end position="646"/>
    </location>
</feature>
<feature type="compositionally biased region" description="Basic and acidic residues" evidence="2">
    <location>
        <begin position="140"/>
        <end position="150"/>
    </location>
</feature>
<feature type="compositionally biased region" description="Polar residues" evidence="2">
    <location>
        <begin position="151"/>
        <end position="160"/>
    </location>
</feature>
<evidence type="ECO:0000256" key="1">
    <source>
        <dbReference type="ARBA" id="ARBA00023054"/>
    </source>
</evidence>
<dbReference type="InterPro" id="IPR036869">
    <property type="entry name" value="J_dom_sf"/>
</dbReference>
<dbReference type="Gene3D" id="1.10.287.110">
    <property type="entry name" value="DnaJ domain"/>
    <property type="match status" value="1"/>
</dbReference>
<protein>
    <recommendedName>
        <fullName evidence="3">J domain-containing protein</fullName>
    </recommendedName>
</protein>
<evidence type="ECO:0000313" key="4">
    <source>
        <dbReference type="EMBL" id="KAK1360707.1"/>
    </source>
</evidence>
<dbReference type="GO" id="GO:0005737">
    <property type="term" value="C:cytoplasm"/>
    <property type="evidence" value="ECO:0007669"/>
    <property type="project" value="TreeGrafter"/>
</dbReference>
<reference evidence="4" key="2">
    <citation type="submission" date="2023-05" db="EMBL/GenBank/DDBJ databases">
        <authorList>
            <person name="Schelkunov M.I."/>
        </authorList>
    </citation>
    <scope>NUCLEOTIDE SEQUENCE</scope>
    <source>
        <strain evidence="4">Hsosn_3</strain>
        <tissue evidence="4">Leaf</tissue>
    </source>
</reference>
<dbReference type="GO" id="GO:0030276">
    <property type="term" value="F:clathrin binding"/>
    <property type="evidence" value="ECO:0007669"/>
    <property type="project" value="TreeGrafter"/>
</dbReference>
<feature type="compositionally biased region" description="Basic and acidic residues" evidence="2">
    <location>
        <begin position="634"/>
        <end position="646"/>
    </location>
</feature>
<dbReference type="PROSITE" id="PS50076">
    <property type="entry name" value="DNAJ_2"/>
    <property type="match status" value="1"/>
</dbReference>
<feature type="region of interest" description="Disordered" evidence="2">
    <location>
        <begin position="486"/>
        <end position="509"/>
    </location>
</feature>
<name>A0AAD8M5X8_9APIA</name>
<dbReference type="Proteomes" id="UP001237642">
    <property type="component" value="Unassembled WGS sequence"/>
</dbReference>
<reference evidence="4" key="1">
    <citation type="submission" date="2023-02" db="EMBL/GenBank/DDBJ databases">
        <title>Genome of toxic invasive species Heracleum sosnowskyi carries increased number of genes despite the absence of recent whole-genome duplications.</title>
        <authorList>
            <person name="Schelkunov M."/>
            <person name="Shtratnikova V."/>
            <person name="Makarenko M."/>
            <person name="Klepikova A."/>
            <person name="Omelchenko D."/>
            <person name="Novikova G."/>
            <person name="Obukhova E."/>
            <person name="Bogdanov V."/>
            <person name="Penin A."/>
            <person name="Logacheva M."/>
        </authorList>
    </citation>
    <scope>NUCLEOTIDE SEQUENCE</scope>
    <source>
        <strain evidence="4">Hsosn_3</strain>
        <tissue evidence="4">Leaf</tissue>
    </source>
</reference>
<evidence type="ECO:0000259" key="3">
    <source>
        <dbReference type="PROSITE" id="PS50076"/>
    </source>
</evidence>
<proteinExistence type="predicted"/>
<dbReference type="GO" id="GO:0072318">
    <property type="term" value="P:clathrin coat disassembly"/>
    <property type="evidence" value="ECO:0007669"/>
    <property type="project" value="TreeGrafter"/>
</dbReference>
<organism evidence="4 5">
    <name type="scientific">Heracleum sosnowskyi</name>
    <dbReference type="NCBI Taxonomy" id="360622"/>
    <lineage>
        <taxon>Eukaryota</taxon>
        <taxon>Viridiplantae</taxon>
        <taxon>Streptophyta</taxon>
        <taxon>Embryophyta</taxon>
        <taxon>Tracheophyta</taxon>
        <taxon>Spermatophyta</taxon>
        <taxon>Magnoliopsida</taxon>
        <taxon>eudicotyledons</taxon>
        <taxon>Gunneridae</taxon>
        <taxon>Pentapetalae</taxon>
        <taxon>asterids</taxon>
        <taxon>campanulids</taxon>
        <taxon>Apiales</taxon>
        <taxon>Apiaceae</taxon>
        <taxon>Apioideae</taxon>
        <taxon>apioid superclade</taxon>
        <taxon>Tordylieae</taxon>
        <taxon>Tordyliinae</taxon>
        <taxon>Heracleum</taxon>
    </lineage>
</organism>
<comment type="caution">
    <text evidence="4">The sequence shown here is derived from an EMBL/GenBank/DDBJ whole genome shotgun (WGS) entry which is preliminary data.</text>
</comment>
<dbReference type="SUPFAM" id="SSF46565">
    <property type="entry name" value="Chaperone J-domain"/>
    <property type="match status" value="1"/>
</dbReference>
<dbReference type="PANTHER" id="PTHR23172:SF87">
    <property type="entry name" value="CHAPERONE DNAJ-DOMAIN SUPERFAMILY PROTEIN"/>
    <property type="match status" value="1"/>
</dbReference>
<gene>
    <name evidence="4" type="ORF">POM88_045181</name>
</gene>
<feature type="compositionally biased region" description="Basic and acidic residues" evidence="2">
    <location>
        <begin position="116"/>
        <end position="134"/>
    </location>
</feature>
<feature type="domain" description="J" evidence="3">
    <location>
        <begin position="1249"/>
        <end position="1313"/>
    </location>
</feature>
<feature type="region of interest" description="Disordered" evidence="2">
    <location>
        <begin position="1147"/>
        <end position="1178"/>
    </location>
</feature>
<dbReference type="FunFam" id="1.10.287.110:FF:000009">
    <property type="entry name" value="Auxilin-related protein 1"/>
    <property type="match status" value="1"/>
</dbReference>
<evidence type="ECO:0000256" key="2">
    <source>
        <dbReference type="SAM" id="MobiDB-lite"/>
    </source>
</evidence>
<evidence type="ECO:0000313" key="5">
    <source>
        <dbReference type="Proteomes" id="UP001237642"/>
    </source>
</evidence>
<keyword evidence="5" id="KW-1185">Reference proteome</keyword>
<feature type="region of interest" description="Disordered" evidence="2">
    <location>
        <begin position="90"/>
        <end position="160"/>
    </location>
</feature>
<feature type="compositionally biased region" description="Basic and acidic residues" evidence="2">
    <location>
        <begin position="1159"/>
        <end position="1168"/>
    </location>
</feature>
<dbReference type="GO" id="GO:0031982">
    <property type="term" value="C:vesicle"/>
    <property type="evidence" value="ECO:0007669"/>
    <property type="project" value="TreeGrafter"/>
</dbReference>
<dbReference type="PANTHER" id="PTHR23172">
    <property type="entry name" value="AUXILIN/CYCLIN G-ASSOCIATED KINASE-RELATED"/>
    <property type="match status" value="1"/>
</dbReference>
<accession>A0AAD8M5X8</accession>
<dbReference type="InterPro" id="IPR001623">
    <property type="entry name" value="DnaJ_domain"/>
</dbReference>
<feature type="compositionally biased region" description="Basic and acidic residues" evidence="2">
    <location>
        <begin position="98"/>
        <end position="107"/>
    </location>
</feature>
<feature type="compositionally biased region" description="Basic and acidic residues" evidence="2">
    <location>
        <begin position="497"/>
        <end position="509"/>
    </location>
</feature>
<keyword evidence="1" id="KW-0175">Coiled coil</keyword>